<evidence type="ECO:0000313" key="11">
    <source>
        <dbReference type="Proteomes" id="UP000621799"/>
    </source>
</evidence>
<feature type="transmembrane region" description="Helical" evidence="8">
    <location>
        <begin position="324"/>
        <end position="341"/>
    </location>
</feature>
<accession>A0A928VWN5</accession>
<feature type="transmembrane region" description="Helical" evidence="8">
    <location>
        <begin position="242"/>
        <end position="262"/>
    </location>
</feature>
<gene>
    <name evidence="10" type="ORF">IQ235_01845</name>
</gene>
<protein>
    <submittedName>
        <fullName evidence="10">Glycosyltransferase family 39 protein</fullName>
    </submittedName>
</protein>
<feature type="transmembrane region" description="Helical" evidence="8">
    <location>
        <begin position="164"/>
        <end position="187"/>
    </location>
</feature>
<keyword evidence="7 8" id="KW-0472">Membrane</keyword>
<evidence type="ECO:0000256" key="1">
    <source>
        <dbReference type="ARBA" id="ARBA00004651"/>
    </source>
</evidence>
<comment type="caution">
    <text evidence="10">The sequence shown here is derived from an EMBL/GenBank/DDBJ whole genome shotgun (WGS) entry which is preliminary data.</text>
</comment>
<keyword evidence="5 8" id="KW-0812">Transmembrane</keyword>
<dbReference type="PANTHER" id="PTHR33908">
    <property type="entry name" value="MANNOSYLTRANSFERASE YKCB-RELATED"/>
    <property type="match status" value="1"/>
</dbReference>
<keyword evidence="11" id="KW-1185">Reference proteome</keyword>
<evidence type="ECO:0000313" key="10">
    <source>
        <dbReference type="EMBL" id="MBE9039538.1"/>
    </source>
</evidence>
<dbReference type="Pfam" id="PF13231">
    <property type="entry name" value="PMT_2"/>
    <property type="match status" value="1"/>
</dbReference>
<feature type="transmembrane region" description="Helical" evidence="8">
    <location>
        <begin position="105"/>
        <end position="126"/>
    </location>
</feature>
<keyword evidence="6 8" id="KW-1133">Transmembrane helix</keyword>
<evidence type="ECO:0000256" key="7">
    <source>
        <dbReference type="ARBA" id="ARBA00023136"/>
    </source>
</evidence>
<evidence type="ECO:0000259" key="9">
    <source>
        <dbReference type="Pfam" id="PF13231"/>
    </source>
</evidence>
<keyword evidence="2" id="KW-1003">Cell membrane</keyword>
<feature type="transmembrane region" description="Helical" evidence="8">
    <location>
        <begin position="350"/>
        <end position="370"/>
    </location>
</feature>
<feature type="transmembrane region" description="Helical" evidence="8">
    <location>
        <begin position="199"/>
        <end position="222"/>
    </location>
</feature>
<dbReference type="PANTHER" id="PTHR33908:SF3">
    <property type="entry name" value="UNDECAPRENYL PHOSPHATE-ALPHA-4-AMINO-4-DEOXY-L-ARABINOSE ARABINOSYL TRANSFERASE"/>
    <property type="match status" value="1"/>
</dbReference>
<feature type="transmembrane region" description="Helical" evidence="8">
    <location>
        <begin position="21"/>
        <end position="38"/>
    </location>
</feature>
<dbReference type="GO" id="GO:0016763">
    <property type="term" value="F:pentosyltransferase activity"/>
    <property type="evidence" value="ECO:0007669"/>
    <property type="project" value="TreeGrafter"/>
</dbReference>
<keyword evidence="3" id="KW-0328">Glycosyltransferase</keyword>
<dbReference type="AlphaFoldDB" id="A0A928VWN5"/>
<dbReference type="InterPro" id="IPR038731">
    <property type="entry name" value="RgtA/B/C-like"/>
</dbReference>
<reference evidence="10" key="1">
    <citation type="submission" date="2020-10" db="EMBL/GenBank/DDBJ databases">
        <authorList>
            <person name="Castelo-Branco R."/>
            <person name="Eusebio N."/>
            <person name="Adriana R."/>
            <person name="Vieira A."/>
            <person name="Brugerolle De Fraissinette N."/>
            <person name="Rezende De Castro R."/>
            <person name="Schneider M.P."/>
            <person name="Vasconcelos V."/>
            <person name="Leao P.N."/>
        </authorList>
    </citation>
    <scope>NUCLEOTIDE SEQUENCE</scope>
    <source>
        <strain evidence="10">LEGE 11467</strain>
    </source>
</reference>
<feature type="transmembrane region" description="Helical" evidence="8">
    <location>
        <begin position="81"/>
        <end position="99"/>
    </location>
</feature>
<feature type="transmembrane region" description="Helical" evidence="8">
    <location>
        <begin position="133"/>
        <end position="152"/>
    </location>
</feature>
<dbReference type="GO" id="GO:0010041">
    <property type="term" value="P:response to iron(III) ion"/>
    <property type="evidence" value="ECO:0007669"/>
    <property type="project" value="TreeGrafter"/>
</dbReference>
<feature type="non-terminal residue" evidence="10">
    <location>
        <position position="508"/>
    </location>
</feature>
<feature type="transmembrane region" description="Helical" evidence="8">
    <location>
        <begin position="291"/>
        <end position="312"/>
    </location>
</feature>
<dbReference type="InterPro" id="IPR050297">
    <property type="entry name" value="LipidA_mod_glycosyltrf_83"/>
</dbReference>
<name>A0A928VWN5_9CYAN</name>
<dbReference type="RefSeq" id="WP_264319800.1">
    <property type="nucleotide sequence ID" value="NZ_JADEXN010000015.1"/>
</dbReference>
<evidence type="ECO:0000256" key="6">
    <source>
        <dbReference type="ARBA" id="ARBA00022989"/>
    </source>
</evidence>
<feature type="domain" description="Glycosyltransferase RgtA/B/C/D-like" evidence="9">
    <location>
        <begin position="64"/>
        <end position="187"/>
    </location>
</feature>
<keyword evidence="4" id="KW-0808">Transferase</keyword>
<dbReference type="GO" id="GO:0009103">
    <property type="term" value="P:lipopolysaccharide biosynthetic process"/>
    <property type="evidence" value="ECO:0007669"/>
    <property type="project" value="UniProtKB-ARBA"/>
</dbReference>
<proteinExistence type="predicted"/>
<evidence type="ECO:0000256" key="4">
    <source>
        <dbReference type="ARBA" id="ARBA00022679"/>
    </source>
</evidence>
<organism evidence="10 11">
    <name type="scientific">Zarconia navalis LEGE 11467</name>
    <dbReference type="NCBI Taxonomy" id="1828826"/>
    <lineage>
        <taxon>Bacteria</taxon>
        <taxon>Bacillati</taxon>
        <taxon>Cyanobacteriota</taxon>
        <taxon>Cyanophyceae</taxon>
        <taxon>Oscillatoriophycideae</taxon>
        <taxon>Oscillatoriales</taxon>
        <taxon>Oscillatoriales incertae sedis</taxon>
        <taxon>Zarconia</taxon>
        <taxon>Zarconia navalis</taxon>
    </lineage>
</organism>
<dbReference type="EMBL" id="JADEXN010000015">
    <property type="protein sequence ID" value="MBE9039538.1"/>
    <property type="molecule type" value="Genomic_DNA"/>
</dbReference>
<dbReference type="GO" id="GO:0005886">
    <property type="term" value="C:plasma membrane"/>
    <property type="evidence" value="ECO:0007669"/>
    <property type="project" value="UniProtKB-SubCell"/>
</dbReference>
<dbReference type="Proteomes" id="UP000621799">
    <property type="component" value="Unassembled WGS sequence"/>
</dbReference>
<evidence type="ECO:0000256" key="8">
    <source>
        <dbReference type="SAM" id="Phobius"/>
    </source>
</evidence>
<sequence>MLMKFNVRDIVEETGVFDRSRSLPIVVILGVATILRLYQLGTESLWIDEMLSILGADNPPAVRPLYYIFLRVWMLLGQSDAWLRGLSVLFGVGCVFLTYELARQAVGELTGLVSAAILALSPVFIHHSQEVRMYTLIPFLSLLGTLALSRTFEHPNHASLSVWIVARIALLLSNANNVLILFPDMLLGAWRFRQKKHWLFSFGTGLVTIGLSFLPVFCILSFGGASQQFMETQVSDYAKPGILQIAGMLLQYVVYWPLRFLLQSNQIVLNNSELGDASLLSRVLQPNAFPLFFYGAFLMVLAGLLCLALVAVRTDSRSSRLLDIAVWGILPAAAMLAISYLKKPLWFPRYLMFAGPYILILIAAGLTVVWHWRKVAAIAIGVFYAIAVGGGLFDYYTHLYRDDWQGVARTIAENEQAGEIVIFHSISKFADLSLPRYYRGSLPIYHLDKPATSEPLTQSFIEEDLGEIVPARSGGWVVCWLACREEGDVDLIFKTTFGSEFEVREPET</sequence>
<evidence type="ECO:0000256" key="2">
    <source>
        <dbReference type="ARBA" id="ARBA00022475"/>
    </source>
</evidence>
<evidence type="ECO:0000256" key="5">
    <source>
        <dbReference type="ARBA" id="ARBA00022692"/>
    </source>
</evidence>
<evidence type="ECO:0000256" key="3">
    <source>
        <dbReference type="ARBA" id="ARBA00022676"/>
    </source>
</evidence>
<comment type="subcellular location">
    <subcellularLocation>
        <location evidence="1">Cell membrane</location>
        <topology evidence="1">Multi-pass membrane protein</topology>
    </subcellularLocation>
</comment>
<feature type="transmembrane region" description="Helical" evidence="8">
    <location>
        <begin position="376"/>
        <end position="396"/>
    </location>
</feature>